<keyword evidence="3" id="KW-1185">Reference proteome</keyword>
<evidence type="ECO:0000256" key="1">
    <source>
        <dbReference type="SAM" id="MobiDB-lite"/>
    </source>
</evidence>
<evidence type="ECO:0000313" key="3">
    <source>
        <dbReference type="Proteomes" id="UP001360953"/>
    </source>
</evidence>
<dbReference type="RefSeq" id="XP_066655954.1">
    <property type="nucleotide sequence ID" value="XM_066795348.1"/>
</dbReference>
<evidence type="ECO:0000313" key="2">
    <source>
        <dbReference type="EMBL" id="KAK7538267.1"/>
    </source>
</evidence>
<dbReference type="GeneID" id="92028254"/>
<feature type="compositionally biased region" description="Acidic residues" evidence="1">
    <location>
        <begin position="30"/>
        <end position="39"/>
    </location>
</feature>
<feature type="compositionally biased region" description="Low complexity" evidence="1">
    <location>
        <begin position="11"/>
        <end position="21"/>
    </location>
</feature>
<protein>
    <submittedName>
        <fullName evidence="2">Uncharacterized protein</fullName>
    </submittedName>
</protein>
<feature type="compositionally biased region" description="Basic and acidic residues" evidence="1">
    <location>
        <begin position="40"/>
        <end position="49"/>
    </location>
</feature>
<feature type="region of interest" description="Disordered" evidence="1">
    <location>
        <begin position="1"/>
        <end position="49"/>
    </location>
</feature>
<dbReference type="Proteomes" id="UP001360953">
    <property type="component" value="Unassembled WGS sequence"/>
</dbReference>
<accession>A0ABR1LSX2</accession>
<proteinExistence type="predicted"/>
<comment type="caution">
    <text evidence="2">The sequence shown here is derived from an EMBL/GenBank/DDBJ whole genome shotgun (WGS) entry which is preliminary data.</text>
</comment>
<reference evidence="2 3" key="1">
    <citation type="submission" date="2024-04" db="EMBL/GenBank/DDBJ databases">
        <title>Phyllosticta paracitricarpa is synonymous to the EU quarantine fungus P. citricarpa based on phylogenomic analyses.</title>
        <authorList>
            <consortium name="Lawrence Berkeley National Laboratory"/>
            <person name="Van ingen-buijs V.A."/>
            <person name="Van westerhoven A.C."/>
            <person name="Haridas S."/>
            <person name="Skiadas P."/>
            <person name="Martin F."/>
            <person name="Groenewald J.Z."/>
            <person name="Crous P.W."/>
            <person name="Seidl M.F."/>
        </authorList>
    </citation>
    <scope>NUCLEOTIDE SEQUENCE [LARGE SCALE GENOMIC DNA]</scope>
    <source>
        <strain evidence="2 3">CPC 17464</strain>
    </source>
</reference>
<sequence>MPKKKHFVQQSASKAKPGATAGKKKQPPEPETEDDFLDAADEHEKAAGKWRAGDAAKSARFFQRAIDAYAAGLAKYPTSFDLAYNKALLEYEITQDARIAREFKHPRIDMLKQTLESHLFAMKVNDKNVDVRFNTATVMSDLAEELEEANEGDGVDLYLEAILFMTQIFDDQEAEYAEWQAFIDSANGPMQPETREALASWSLPVAPPDAAPSSSEYATVEETVTERAILDTISSLGGMVSDLMHILPPDRFAEMEGIIERTSKMYSTAYQKYMDKLSRERPAPAPRSLSLTIGAAPVKSAPPLSPWEEAKRELALGQAIFKSSYCDIHFRLGDPQRKLGDPEKLPQAWYFHLRDSFKHVYSFPSLVEGKTPQMVQDPSSLPPTAEGVCAYADALLDLVDAISPSADARRASEEKYIFDCNDRTNDSMDKDEIKKWSEIPVPLDQLAIDPDIMLNLPLPDLYFDALHRALYLLTQAAPPLVEPEKQPALLLSAGDAYWRYRNAHLAFVDHAPRFGFSGAAGFEARAVELWEEARRCAARLAAGAEWPRWPEQEEAWAKVCISKFARGVECLDDIRSPDDKEVVRAALVGMVKDGLIAAKVLEMADGVGWF</sequence>
<organism evidence="2 3">
    <name type="scientific">Phyllosticta citribraziliensis</name>
    <dbReference type="NCBI Taxonomy" id="989973"/>
    <lineage>
        <taxon>Eukaryota</taxon>
        <taxon>Fungi</taxon>
        <taxon>Dikarya</taxon>
        <taxon>Ascomycota</taxon>
        <taxon>Pezizomycotina</taxon>
        <taxon>Dothideomycetes</taxon>
        <taxon>Dothideomycetes incertae sedis</taxon>
        <taxon>Botryosphaeriales</taxon>
        <taxon>Phyllostictaceae</taxon>
        <taxon>Phyllosticta</taxon>
    </lineage>
</organism>
<dbReference type="EMBL" id="JBBPEH010000005">
    <property type="protein sequence ID" value="KAK7538267.1"/>
    <property type="molecule type" value="Genomic_DNA"/>
</dbReference>
<name>A0ABR1LSX2_9PEZI</name>
<gene>
    <name evidence="2" type="ORF">J3D65DRAFT_321927</name>
</gene>